<feature type="transmembrane region" description="Helical" evidence="11">
    <location>
        <begin position="454"/>
        <end position="473"/>
    </location>
</feature>
<dbReference type="PROSITE" id="PS51019">
    <property type="entry name" value="REELIN"/>
    <property type="match status" value="1"/>
</dbReference>
<feature type="domain" description="Cytochrome b561" evidence="14">
    <location>
        <begin position="344"/>
        <end position="541"/>
    </location>
</feature>
<dbReference type="GO" id="GO:0016020">
    <property type="term" value="C:membrane"/>
    <property type="evidence" value="ECO:0000318"/>
    <property type="project" value="GO_Central"/>
</dbReference>
<reference evidence="17" key="1">
    <citation type="submission" date="2011-12" db="EMBL/GenBank/DDBJ databases">
        <title>The Draft Genome of Lepisosteus oculatus.</title>
        <authorList>
            <consortium name="The Broad Institute Genome Assembly &amp; Analysis Group"/>
            <consortium name="Computational R&amp;D Group"/>
            <consortium name="and Sequencing Platform"/>
            <person name="Di Palma F."/>
            <person name="Alfoldi J."/>
            <person name="Johnson J."/>
            <person name="Berlin A."/>
            <person name="Gnerre S."/>
            <person name="Jaffe D."/>
            <person name="MacCallum I."/>
            <person name="Young S."/>
            <person name="Walker B.J."/>
            <person name="Lander E.S."/>
            <person name="Lindblad-Toh K."/>
        </authorList>
    </citation>
    <scope>NUCLEOTIDE SEQUENCE [LARGE SCALE GENOMIC DNA]</scope>
</reference>
<dbReference type="InParanoid" id="W5LYK6"/>
<dbReference type="EMBL" id="AHAT01034668">
    <property type="status" value="NOT_ANNOTATED_CDS"/>
    <property type="molecule type" value="Genomic_DNA"/>
</dbReference>
<proteinExistence type="inferred from homology"/>
<organism evidence="16 17">
    <name type="scientific">Lepisosteus oculatus</name>
    <name type="common">Spotted gar</name>
    <dbReference type="NCBI Taxonomy" id="7918"/>
    <lineage>
        <taxon>Eukaryota</taxon>
        <taxon>Metazoa</taxon>
        <taxon>Chordata</taxon>
        <taxon>Craniata</taxon>
        <taxon>Vertebrata</taxon>
        <taxon>Euteleostomi</taxon>
        <taxon>Actinopterygii</taxon>
        <taxon>Neopterygii</taxon>
        <taxon>Holostei</taxon>
        <taxon>Semionotiformes</taxon>
        <taxon>Lepisosteidae</taxon>
        <taxon>Lepisosteus</taxon>
    </lineage>
</organism>
<keyword evidence="9 11" id="KW-0472">Membrane</keyword>
<feature type="chain" id="PRO_5004865310" evidence="12">
    <location>
        <begin position="26"/>
        <end position="598"/>
    </location>
</feature>
<dbReference type="SMART" id="SM00665">
    <property type="entry name" value="B561"/>
    <property type="match status" value="1"/>
</dbReference>
<dbReference type="Ensembl" id="ENSLOCT00000001217.1">
    <property type="protein sequence ID" value="ENSLOCP00000001213.1"/>
    <property type="gene ID" value="ENSLOCG00000001052.1"/>
</dbReference>
<comment type="subcellular location">
    <subcellularLocation>
        <location evidence="2">Membrane</location>
        <topology evidence="2">Multi-pass membrane protein</topology>
    </subcellularLocation>
</comment>
<keyword evidence="17" id="KW-1185">Reference proteome</keyword>
<dbReference type="Bgee" id="ENSLOCG00000001052">
    <property type="expression patterns" value="Expressed in intestine and 10 other cell types or tissues"/>
</dbReference>
<dbReference type="GeneTree" id="ENSGT00940000157704"/>
<dbReference type="InterPro" id="IPR042307">
    <property type="entry name" value="Reeler_sf"/>
</dbReference>
<feature type="domain" description="DOMON" evidence="13">
    <location>
        <begin position="221"/>
        <end position="336"/>
    </location>
</feature>
<sequence>LVHHSCSLRPCLVLIVFLSLNTVAGYSNGKVSKSCKSMRPGHGHARSTKASPYKISVDKNHFSPGDQIRVTLSGSAPGEPFKGFLIQARDTSNLSADAVGSFSLLSNADAQLLNCGSTKGSAVSHTSKSKKMEIKVIWNAPKNSPPSVQFLATVVQHYDVFWVKIPGPVVSQSNVSPPVLPTSATDQTTHPSALTKPFTSKGCGRTKSCLRDPVGCDPETDPKCHFLSFAGQEQSVVFELSGPAEGYVSFALSHDKWMGDDDVYLCVRRNEYVDINPAYVTGRTHPEVELQSTLRNMAWRWSDGVIQCTFQRNIQIPGEEHRFNLDTSYYIFLASGKAEHVKGMIHRHNRQPLISSEKKVISGLPGNLVGSRSPLIIKAHGALMLVAWISTVSIGVIFARFFKPLWPESRLFGEQIWFQVHRVLMTSTVLLTCCAFVLPFAYRGGWSHHAGAHPFLGCTVMALALLQPLMAILRPHPDSLRRYIFNWMHWSAGTIARIIAVAAMFLGVHQQALDLPSPWDTFVLCGFVVWDVAADLVLEIHNYHMIHKAKNVADDEEEIIHSSSEASEGDLFKKIVLAVYICGNLGFLITLLIAINDM</sequence>
<evidence type="ECO:0000313" key="17">
    <source>
        <dbReference type="Proteomes" id="UP000018468"/>
    </source>
</evidence>
<dbReference type="Proteomes" id="UP000018468">
    <property type="component" value="Linkage group LG10"/>
</dbReference>
<dbReference type="InterPro" id="IPR051237">
    <property type="entry name" value="Ferric-chelate_Red/DefProt"/>
</dbReference>
<evidence type="ECO:0000256" key="11">
    <source>
        <dbReference type="SAM" id="Phobius"/>
    </source>
</evidence>
<dbReference type="Pfam" id="PF03351">
    <property type="entry name" value="DOMON"/>
    <property type="match status" value="1"/>
</dbReference>
<evidence type="ECO:0000256" key="5">
    <source>
        <dbReference type="ARBA" id="ARBA00022692"/>
    </source>
</evidence>
<keyword evidence="6" id="KW-0249">Electron transport</keyword>
<dbReference type="InterPro" id="IPR002861">
    <property type="entry name" value="Reeler_dom"/>
</dbReference>
<evidence type="ECO:0000256" key="1">
    <source>
        <dbReference type="ARBA" id="ARBA00001970"/>
    </source>
</evidence>
<evidence type="ECO:0000256" key="8">
    <source>
        <dbReference type="ARBA" id="ARBA00023004"/>
    </source>
</evidence>
<dbReference type="FunFam" id="2.60.40.4060:FF:000003">
    <property type="entry name" value="Ferric chelate reductase 1"/>
    <property type="match status" value="1"/>
</dbReference>
<dbReference type="PANTHER" id="PTHR45828:SF3">
    <property type="entry name" value="FERRIC-CHELATE REDUCTASE 1"/>
    <property type="match status" value="1"/>
</dbReference>
<keyword evidence="4" id="KW-0813">Transport</keyword>
<keyword evidence="7 11" id="KW-1133">Transmembrane helix</keyword>
<dbReference type="AlphaFoldDB" id="W5LYK6"/>
<dbReference type="InterPro" id="IPR005018">
    <property type="entry name" value="DOMON_domain"/>
</dbReference>
<feature type="transmembrane region" description="Helical" evidence="11">
    <location>
        <begin position="423"/>
        <end position="442"/>
    </location>
</feature>
<evidence type="ECO:0000259" key="15">
    <source>
        <dbReference type="PROSITE" id="PS51019"/>
    </source>
</evidence>
<evidence type="ECO:0000259" key="14">
    <source>
        <dbReference type="PROSITE" id="PS50939"/>
    </source>
</evidence>
<dbReference type="Gene3D" id="1.20.120.1770">
    <property type="match status" value="1"/>
</dbReference>
<keyword evidence="8" id="KW-0408">Iron</keyword>
<feature type="signal peptide" evidence="12">
    <location>
        <begin position="1"/>
        <end position="25"/>
    </location>
</feature>
<feature type="transmembrane region" description="Helical" evidence="11">
    <location>
        <begin position="519"/>
        <end position="538"/>
    </location>
</feature>
<evidence type="ECO:0000256" key="9">
    <source>
        <dbReference type="ARBA" id="ARBA00023136"/>
    </source>
</evidence>
<reference evidence="16" key="3">
    <citation type="submission" date="2025-09" db="UniProtKB">
        <authorList>
            <consortium name="Ensembl"/>
        </authorList>
    </citation>
    <scope>IDENTIFICATION</scope>
</reference>
<feature type="transmembrane region" description="Helical" evidence="11">
    <location>
        <begin position="381"/>
        <end position="402"/>
    </location>
</feature>
<feature type="domain" description="Reelin" evidence="15">
    <location>
        <begin position="16"/>
        <end position="187"/>
    </location>
</feature>
<comment type="similarity">
    <text evidence="3">Belongs to the FRRS1 family.</text>
</comment>
<name>W5LYK6_LEPOC</name>
<protein>
    <submittedName>
        <fullName evidence="16">Ferric chelate reductase 1</fullName>
    </submittedName>
</protein>
<reference evidence="16" key="2">
    <citation type="submission" date="2025-08" db="UniProtKB">
        <authorList>
            <consortium name="Ensembl"/>
        </authorList>
    </citation>
    <scope>IDENTIFICATION</scope>
</reference>
<evidence type="ECO:0000256" key="2">
    <source>
        <dbReference type="ARBA" id="ARBA00004141"/>
    </source>
</evidence>
<dbReference type="CDD" id="cd08544">
    <property type="entry name" value="Reeler"/>
    <property type="match status" value="1"/>
</dbReference>
<accession>W5LYK6</accession>
<evidence type="ECO:0000256" key="6">
    <source>
        <dbReference type="ARBA" id="ARBA00022982"/>
    </source>
</evidence>
<evidence type="ECO:0000256" key="4">
    <source>
        <dbReference type="ARBA" id="ARBA00022448"/>
    </source>
</evidence>
<dbReference type="CDD" id="cd09628">
    <property type="entry name" value="DOMON_SDR_2_like"/>
    <property type="match status" value="1"/>
</dbReference>
<evidence type="ECO:0000256" key="3">
    <source>
        <dbReference type="ARBA" id="ARBA00009195"/>
    </source>
</evidence>
<dbReference type="PROSITE" id="PS50939">
    <property type="entry name" value="CYTOCHROME_B561"/>
    <property type="match status" value="1"/>
</dbReference>
<dbReference type="OMA" id="KVYWKAP"/>
<dbReference type="Gene3D" id="2.60.40.4060">
    <property type="entry name" value="Reeler domain"/>
    <property type="match status" value="1"/>
</dbReference>
<dbReference type="InterPro" id="IPR006593">
    <property type="entry name" value="Cyt_b561/ferric_Rdtase_TM"/>
</dbReference>
<dbReference type="CDD" id="cd08760">
    <property type="entry name" value="Cyt_b561_FRRS1_like"/>
    <property type="match status" value="1"/>
</dbReference>
<feature type="transmembrane region" description="Helical" evidence="11">
    <location>
        <begin position="575"/>
        <end position="595"/>
    </location>
</feature>
<dbReference type="Pfam" id="PF02014">
    <property type="entry name" value="Reeler"/>
    <property type="match status" value="1"/>
</dbReference>
<dbReference type="eggNOG" id="KOG4293">
    <property type="taxonomic scope" value="Eukaryota"/>
</dbReference>
<keyword evidence="10" id="KW-0325">Glycoprotein</keyword>
<dbReference type="SMART" id="SM00664">
    <property type="entry name" value="DoH"/>
    <property type="match status" value="1"/>
</dbReference>
<evidence type="ECO:0000256" key="12">
    <source>
        <dbReference type="SAM" id="SignalP"/>
    </source>
</evidence>
<feature type="transmembrane region" description="Helical" evidence="11">
    <location>
        <begin position="485"/>
        <end position="507"/>
    </location>
</feature>
<evidence type="ECO:0000256" key="7">
    <source>
        <dbReference type="ARBA" id="ARBA00022989"/>
    </source>
</evidence>
<evidence type="ECO:0000256" key="10">
    <source>
        <dbReference type="ARBA" id="ARBA00023180"/>
    </source>
</evidence>
<keyword evidence="12" id="KW-0732">Signal</keyword>
<comment type="cofactor">
    <cofactor evidence="1">
        <name>heme b</name>
        <dbReference type="ChEBI" id="CHEBI:60344"/>
    </cofactor>
</comment>
<evidence type="ECO:0000259" key="13">
    <source>
        <dbReference type="PROSITE" id="PS50836"/>
    </source>
</evidence>
<dbReference type="PROSITE" id="PS50836">
    <property type="entry name" value="DOMON"/>
    <property type="match status" value="1"/>
</dbReference>
<keyword evidence="5 11" id="KW-0812">Transmembrane</keyword>
<dbReference type="STRING" id="7918.ENSLOCP00000001213"/>
<dbReference type="PANTHER" id="PTHR45828">
    <property type="entry name" value="CYTOCHROME B561/FERRIC REDUCTASE TRANSMEMBRANE"/>
    <property type="match status" value="1"/>
</dbReference>
<evidence type="ECO:0000313" key="16">
    <source>
        <dbReference type="Ensembl" id="ENSLOCP00000001213.1"/>
    </source>
</evidence>